<evidence type="ECO:0000256" key="7">
    <source>
        <dbReference type="SAM" id="MobiDB-lite"/>
    </source>
</evidence>
<dbReference type="OrthoDB" id="654211at2759"/>
<evidence type="ECO:0000256" key="6">
    <source>
        <dbReference type="PROSITE-ProRule" id="PRU00042"/>
    </source>
</evidence>
<keyword evidence="11" id="KW-1185">Reference proteome</keyword>
<evidence type="ECO:0000259" key="8">
    <source>
        <dbReference type="PROSITE" id="PS50048"/>
    </source>
</evidence>
<dbReference type="InterPro" id="IPR036864">
    <property type="entry name" value="Zn2-C6_fun-type_DNA-bd_sf"/>
</dbReference>
<evidence type="ECO:0000256" key="1">
    <source>
        <dbReference type="ARBA" id="ARBA00022723"/>
    </source>
</evidence>
<evidence type="ECO:0000256" key="3">
    <source>
        <dbReference type="ARBA" id="ARBA00023015"/>
    </source>
</evidence>
<evidence type="ECO:0000259" key="9">
    <source>
        <dbReference type="PROSITE" id="PS50157"/>
    </source>
</evidence>
<protein>
    <submittedName>
        <fullName evidence="10">Putative transcription fungi</fullName>
    </submittedName>
</protein>
<dbReference type="PROSITE" id="PS50048">
    <property type="entry name" value="ZN2_CY6_FUNGAL_2"/>
    <property type="match status" value="1"/>
</dbReference>
<dbReference type="GO" id="GO:0006351">
    <property type="term" value="P:DNA-templated transcription"/>
    <property type="evidence" value="ECO:0007669"/>
    <property type="project" value="InterPro"/>
</dbReference>
<feature type="domain" description="C2H2-type" evidence="9">
    <location>
        <begin position="61"/>
        <end position="88"/>
    </location>
</feature>
<feature type="domain" description="Zn(2)-C6 fungal-type" evidence="8">
    <location>
        <begin position="95"/>
        <end position="124"/>
    </location>
</feature>
<accession>A0A1W2TRF1</accession>
<dbReference type="GO" id="GO:0008270">
    <property type="term" value="F:zinc ion binding"/>
    <property type="evidence" value="ECO:0007669"/>
    <property type="project" value="UniProtKB-KW"/>
</dbReference>
<dbReference type="InterPro" id="IPR001138">
    <property type="entry name" value="Zn2Cys6_DnaBD"/>
</dbReference>
<dbReference type="PANTHER" id="PTHR47660">
    <property type="entry name" value="TRANSCRIPTION FACTOR WITH C2H2 AND ZN(2)-CYS(6) DNA BINDING DOMAIN (EUROFUNG)-RELATED-RELATED"/>
    <property type="match status" value="1"/>
</dbReference>
<evidence type="ECO:0000313" key="10">
    <source>
        <dbReference type="EMBL" id="GAP91037.2"/>
    </source>
</evidence>
<dbReference type="CDD" id="cd00067">
    <property type="entry name" value="GAL4"/>
    <property type="match status" value="1"/>
</dbReference>
<dbReference type="GO" id="GO:0003677">
    <property type="term" value="F:DNA binding"/>
    <property type="evidence" value="ECO:0007669"/>
    <property type="project" value="InterPro"/>
</dbReference>
<dbReference type="PROSITE" id="PS50157">
    <property type="entry name" value="ZINC_FINGER_C2H2_2"/>
    <property type="match status" value="2"/>
</dbReference>
<dbReference type="Gene3D" id="4.10.240.10">
    <property type="entry name" value="Zn(2)-C6 fungal-type DNA-binding domain"/>
    <property type="match status" value="1"/>
</dbReference>
<dbReference type="Pfam" id="PF00096">
    <property type="entry name" value="zf-C2H2"/>
    <property type="match status" value="2"/>
</dbReference>
<gene>
    <name evidence="10" type="ORF">SAMD00023353_5400100</name>
</gene>
<evidence type="ECO:0000256" key="2">
    <source>
        <dbReference type="ARBA" id="ARBA00022833"/>
    </source>
</evidence>
<evidence type="ECO:0000313" key="11">
    <source>
        <dbReference type="Proteomes" id="UP000054516"/>
    </source>
</evidence>
<dbReference type="EMBL" id="DF977499">
    <property type="protein sequence ID" value="GAP91037.2"/>
    <property type="molecule type" value="Genomic_DNA"/>
</dbReference>
<feature type="domain" description="C2H2-type" evidence="9">
    <location>
        <begin position="31"/>
        <end position="60"/>
    </location>
</feature>
<organism evidence="10">
    <name type="scientific">Rosellinia necatrix</name>
    <name type="common">White root-rot fungus</name>
    <dbReference type="NCBI Taxonomy" id="77044"/>
    <lineage>
        <taxon>Eukaryota</taxon>
        <taxon>Fungi</taxon>
        <taxon>Dikarya</taxon>
        <taxon>Ascomycota</taxon>
        <taxon>Pezizomycotina</taxon>
        <taxon>Sordariomycetes</taxon>
        <taxon>Xylariomycetidae</taxon>
        <taxon>Xylariales</taxon>
        <taxon>Xylariaceae</taxon>
        <taxon>Rosellinia</taxon>
    </lineage>
</organism>
<dbReference type="PROSITE" id="PS00028">
    <property type="entry name" value="ZINC_FINGER_C2H2_1"/>
    <property type="match status" value="2"/>
</dbReference>
<feature type="region of interest" description="Disordered" evidence="7">
    <location>
        <begin position="1"/>
        <end position="26"/>
    </location>
</feature>
<dbReference type="STRING" id="77044.A0A1W2TRF1"/>
<dbReference type="SMART" id="SM00066">
    <property type="entry name" value="GAL4"/>
    <property type="match status" value="1"/>
</dbReference>
<keyword evidence="2" id="KW-0862">Zinc</keyword>
<evidence type="ECO:0000256" key="4">
    <source>
        <dbReference type="ARBA" id="ARBA00023163"/>
    </source>
</evidence>
<feature type="region of interest" description="Disordered" evidence="7">
    <location>
        <begin position="131"/>
        <end position="156"/>
    </location>
</feature>
<keyword evidence="3" id="KW-0805">Transcription regulation</keyword>
<dbReference type="Proteomes" id="UP000054516">
    <property type="component" value="Unassembled WGS sequence"/>
</dbReference>
<dbReference type="InterPro" id="IPR036236">
    <property type="entry name" value="Znf_C2H2_sf"/>
</dbReference>
<dbReference type="OMA" id="HWAAQGT"/>
<dbReference type="Gene3D" id="3.30.160.60">
    <property type="entry name" value="Classic Zinc Finger"/>
    <property type="match status" value="2"/>
</dbReference>
<name>A0A1W2TRF1_ROSNE</name>
<dbReference type="AlphaFoldDB" id="A0A1W2TRF1"/>
<dbReference type="Pfam" id="PF00172">
    <property type="entry name" value="Zn_clus"/>
    <property type="match status" value="1"/>
</dbReference>
<keyword evidence="1" id="KW-0479">Metal-binding</keyword>
<proteinExistence type="predicted"/>
<dbReference type="SUPFAM" id="SSF57701">
    <property type="entry name" value="Zn2/Cys6 DNA-binding domain"/>
    <property type="match status" value="1"/>
</dbReference>
<evidence type="ECO:0000256" key="5">
    <source>
        <dbReference type="ARBA" id="ARBA00023242"/>
    </source>
</evidence>
<dbReference type="SUPFAM" id="SSF57667">
    <property type="entry name" value="beta-beta-alpha zinc fingers"/>
    <property type="match status" value="1"/>
</dbReference>
<dbReference type="CDD" id="cd12148">
    <property type="entry name" value="fungal_TF_MHR"/>
    <property type="match status" value="1"/>
</dbReference>
<dbReference type="InterPro" id="IPR013087">
    <property type="entry name" value="Znf_C2H2_type"/>
</dbReference>
<dbReference type="PROSITE" id="PS00463">
    <property type="entry name" value="ZN2_CY6_FUNGAL_1"/>
    <property type="match status" value="1"/>
</dbReference>
<dbReference type="SMART" id="SM00355">
    <property type="entry name" value="ZnF_C2H2"/>
    <property type="match status" value="2"/>
</dbReference>
<sequence length="695" mass="78701">MSQSRVQTLQTRASPARGGSGDESAATPGSFACVIPSCKKVFRRKEHLTRHLKSHDKQLQYACHICGRRYARSDVLKRHIEFHPSGYKSKRDFVACTRCRESKTKCDDDSPCRPCRRRALECVRAGSARETVNADGATPESRTASSSSPPSSILTPDGSKLGEYLARDAVVVQRRLGVYFTRVHPTWPILQPFVVTTTTSGIPGLLVASIMMLAGWLEGDPDHLALFPLALGEILEAQMEPNPPLHVLQAMALCLIYSMHCLADEGMALKVTRLHHTLVTACRFSGIFVSQRGILYASTYVSTEEEQQEQQEQRNRYGPGVQQRFFRLTSRRLAFAVLRLDAYLSALMDFPPLIRPQELSMPISESTCWVHVASEEERRRLLDGEPALRKKTSFSFRVHDLFGDQRSNALASPWTRMDYHFILCAIQSGVWEVSHQAFRTVPDDLHSRTHFQDLRPNWREYLNTWVSSLENDCQYRNLPPASKPPRLRKEYFIGPPRDDISPQTLLLWHMTTIKLQAPPDLWELQGRYYKFRAASMPHKQGAQASLRSWQTSRTARVAVWHSAQIARIVSKEFALGSSSTRFRLNPLLIPALLMSAAIVCGYAYHVRGCPVCMGTAPMDLVHIFGAPDDCDRLTRWLENGEGLLANWGVDVFTGFPLCRCAIVLLYEWFHELLSYDRKADEALEILLNELKAGVW</sequence>
<keyword evidence="5" id="KW-0539">Nucleus</keyword>
<feature type="compositionally biased region" description="Polar residues" evidence="7">
    <location>
        <begin position="1"/>
        <end position="13"/>
    </location>
</feature>
<reference evidence="10" key="1">
    <citation type="submission" date="2016-03" db="EMBL/GenBank/DDBJ databases">
        <title>Draft genome sequence of Rosellinia necatrix.</title>
        <authorList>
            <person name="Kanematsu S."/>
        </authorList>
    </citation>
    <scope>NUCLEOTIDE SEQUENCE [LARGE SCALE GENOMIC DNA]</scope>
    <source>
        <strain evidence="10">W97</strain>
    </source>
</reference>
<keyword evidence="4" id="KW-0804">Transcription</keyword>
<dbReference type="GO" id="GO:0000981">
    <property type="term" value="F:DNA-binding transcription factor activity, RNA polymerase II-specific"/>
    <property type="evidence" value="ECO:0007669"/>
    <property type="project" value="InterPro"/>
</dbReference>
<keyword evidence="6" id="KW-0863">Zinc-finger</keyword>